<evidence type="ECO:0000259" key="5">
    <source>
        <dbReference type="Pfam" id="PF04101"/>
    </source>
</evidence>
<proteinExistence type="inferred from homology"/>
<feature type="domain" description="Glycosyl transferase family 28 C-terminal" evidence="5">
    <location>
        <begin position="226"/>
        <end position="347"/>
    </location>
</feature>
<dbReference type="Proteomes" id="UP000034855">
    <property type="component" value="Unassembled WGS sequence"/>
</dbReference>
<dbReference type="EMBL" id="LBXR01000005">
    <property type="protein sequence ID" value="KKR34902.1"/>
    <property type="molecule type" value="Genomic_DNA"/>
</dbReference>
<keyword evidence="3" id="KW-0328">Glycosyltransferase</keyword>
<evidence type="ECO:0000256" key="2">
    <source>
        <dbReference type="ARBA" id="ARBA00006962"/>
    </source>
</evidence>
<organism evidence="7 8">
    <name type="scientific">Candidatus Magasanikbacteria bacterium GW2011_GWA2_40_10</name>
    <dbReference type="NCBI Taxonomy" id="1619037"/>
    <lineage>
        <taxon>Bacteria</taxon>
        <taxon>Candidatus Magasanikiibacteriota</taxon>
    </lineage>
</organism>
<reference evidence="7 8" key="1">
    <citation type="journal article" date="2015" name="Nature">
        <title>rRNA introns, odd ribosomes, and small enigmatic genomes across a large radiation of phyla.</title>
        <authorList>
            <person name="Brown C.T."/>
            <person name="Hug L.A."/>
            <person name="Thomas B.C."/>
            <person name="Sharon I."/>
            <person name="Castelle C.J."/>
            <person name="Singh A."/>
            <person name="Wilkins M.J."/>
            <person name="Williams K.H."/>
            <person name="Banfield J.F."/>
        </authorList>
    </citation>
    <scope>NUCLEOTIDE SEQUENCE [LARGE SCALE GENOMIC DNA]</scope>
</reference>
<dbReference type="Pfam" id="PF06925">
    <property type="entry name" value="MGDG_synth"/>
    <property type="match status" value="1"/>
</dbReference>
<sequence>MSKTKKLLIISCSTGSGHFRAAESIRLTCQKLYPDAQVLHIDMADYLNGVSHIYVVWLYSFLSANIPIAYKLIYHATDNSLIIKLFRLFAPIIRMGSKKFIKRINDYRPDLIISTHFLPPLILPKKFSAPISMVITDYHAHRVWLAPNVKTFFVATDEMKNDLEKLNIKSVVSGIPIHPHFFKEKNVNELKKELNIENDWPIILIMPIFFGSIIAKEAITTIFSYNKKINVVAITGKNNEKVFNDMETIKDSGQKNFTIIKITSHIDGWMRIADIIVSKAGGLTISEVMYLQKPLIVVNPIPGQEDYNTAYLEKNNYCLRANSSDDLAKKIKLLLSNPKLIEKKSHPNASEIILKKIFD</sequence>
<evidence type="ECO:0000256" key="1">
    <source>
        <dbReference type="ARBA" id="ARBA00004370"/>
    </source>
</evidence>
<dbReference type="GO" id="GO:0009247">
    <property type="term" value="P:glycolipid biosynthetic process"/>
    <property type="evidence" value="ECO:0007669"/>
    <property type="project" value="InterPro"/>
</dbReference>
<dbReference type="GO" id="GO:0016758">
    <property type="term" value="F:hexosyltransferase activity"/>
    <property type="evidence" value="ECO:0007669"/>
    <property type="project" value="InterPro"/>
</dbReference>
<dbReference type="InterPro" id="IPR050519">
    <property type="entry name" value="Glycosyltransf_28_UgtP"/>
</dbReference>
<feature type="domain" description="Diacylglycerol glucosyltransferase N-terminal" evidence="6">
    <location>
        <begin position="18"/>
        <end position="176"/>
    </location>
</feature>
<dbReference type="SUPFAM" id="SSF53756">
    <property type="entry name" value="UDP-Glycosyltransferase/glycogen phosphorylase"/>
    <property type="match status" value="1"/>
</dbReference>
<evidence type="ECO:0000256" key="4">
    <source>
        <dbReference type="ARBA" id="ARBA00022679"/>
    </source>
</evidence>
<accession>A0A0G0TAL9</accession>
<dbReference type="InterPro" id="IPR007235">
    <property type="entry name" value="Glyco_trans_28_C"/>
</dbReference>
<comment type="caution">
    <text evidence="7">The sequence shown here is derived from an EMBL/GenBank/DDBJ whole genome shotgun (WGS) entry which is preliminary data.</text>
</comment>
<gene>
    <name evidence="7" type="ORF">UT67_C0005G0014</name>
</gene>
<dbReference type="AlphaFoldDB" id="A0A0G0TAL9"/>
<dbReference type="InterPro" id="IPR009695">
    <property type="entry name" value="Diacylglyc_glucosyltr_N"/>
</dbReference>
<comment type="similarity">
    <text evidence="2">Belongs to the glycosyltransferase 28 family.</text>
</comment>
<name>A0A0G0TAL9_9BACT</name>
<evidence type="ECO:0000313" key="8">
    <source>
        <dbReference type="Proteomes" id="UP000034855"/>
    </source>
</evidence>
<dbReference type="PANTHER" id="PTHR43025:SF3">
    <property type="entry name" value="MONOGALACTOSYLDIACYLGLYCEROL SYNTHASE 1, CHLOROPLASTIC"/>
    <property type="match status" value="1"/>
</dbReference>
<comment type="subcellular location">
    <subcellularLocation>
        <location evidence="1">Membrane</location>
    </subcellularLocation>
</comment>
<keyword evidence="4 7" id="KW-0808">Transferase</keyword>
<dbReference type="PANTHER" id="PTHR43025">
    <property type="entry name" value="MONOGALACTOSYLDIACYLGLYCEROL SYNTHASE"/>
    <property type="match status" value="1"/>
</dbReference>
<evidence type="ECO:0000313" key="7">
    <source>
        <dbReference type="EMBL" id="KKR34902.1"/>
    </source>
</evidence>
<protein>
    <submittedName>
        <fullName evidence="7">UDP-N-acetylglucosamine:LPS N-acetylglucosamine transferase</fullName>
    </submittedName>
</protein>
<dbReference type="GO" id="GO:0016020">
    <property type="term" value="C:membrane"/>
    <property type="evidence" value="ECO:0007669"/>
    <property type="project" value="UniProtKB-SubCell"/>
</dbReference>
<dbReference type="Pfam" id="PF04101">
    <property type="entry name" value="Glyco_tran_28_C"/>
    <property type="match status" value="1"/>
</dbReference>
<evidence type="ECO:0000259" key="6">
    <source>
        <dbReference type="Pfam" id="PF06925"/>
    </source>
</evidence>
<evidence type="ECO:0000256" key="3">
    <source>
        <dbReference type="ARBA" id="ARBA00022676"/>
    </source>
</evidence>
<dbReference type="Gene3D" id="3.40.50.2000">
    <property type="entry name" value="Glycogen Phosphorylase B"/>
    <property type="match status" value="1"/>
</dbReference>
<dbReference type="STRING" id="1619037.UT67_C0005G0014"/>